<evidence type="ECO:0000256" key="2">
    <source>
        <dbReference type="ARBA" id="ARBA00022692"/>
    </source>
</evidence>
<feature type="transmembrane region" description="Helical" evidence="5">
    <location>
        <begin position="216"/>
        <end position="238"/>
    </location>
</feature>
<protein>
    <submittedName>
        <fullName evidence="7">Ca2+/Na+ antiporter</fullName>
    </submittedName>
</protein>
<evidence type="ECO:0000256" key="4">
    <source>
        <dbReference type="ARBA" id="ARBA00023136"/>
    </source>
</evidence>
<evidence type="ECO:0000313" key="8">
    <source>
        <dbReference type="Proteomes" id="UP001144110"/>
    </source>
</evidence>
<accession>A0AAE3P5J4</accession>
<proteinExistence type="predicted"/>
<sequence length="332" mass="37444">MLFWIIFFLCALTIFISGIKLSKYADIIAEKSGLGRTWIGLFLMGSITSLPELFTGIGSVTYSDVPNIALGDVLGSCVFNMVIFAFFYAFYLKKTPTIKTYKGHTLSSAFNILLLSVVTLSIFVENKVPSIKWIGLYTLFIALIYFIAIKFLYTFEKEHWQSFFKDMKFELKYEDLPLKPIIIKYTLNAIAIIIAATLLPKIGEKLAEITGLGQTFIGNIFIALATSLPEIVITGFAIKRGAVDLAIGNVLGSNMFNIFILAIDDFFYTKGALFSFIEKTHLISGLSCIIMTSVAIIGFTYRTERKKFFIPWDSIIIVFIFLINLFLLYIMR</sequence>
<evidence type="ECO:0000256" key="5">
    <source>
        <dbReference type="SAM" id="Phobius"/>
    </source>
</evidence>
<feature type="transmembrane region" description="Helical" evidence="5">
    <location>
        <begin position="6"/>
        <end position="25"/>
    </location>
</feature>
<dbReference type="PANTHER" id="PTHR10846:SF8">
    <property type="entry name" value="INNER MEMBRANE PROTEIN YRBG"/>
    <property type="match status" value="1"/>
</dbReference>
<dbReference type="Proteomes" id="UP001144110">
    <property type="component" value="Unassembled WGS sequence"/>
</dbReference>
<dbReference type="InterPro" id="IPR004481">
    <property type="entry name" value="K/Na/Ca-exchanger"/>
</dbReference>
<dbReference type="EMBL" id="JAPHEG010000008">
    <property type="protein sequence ID" value="MDF2954255.1"/>
    <property type="molecule type" value="Genomic_DNA"/>
</dbReference>
<dbReference type="PANTHER" id="PTHR10846">
    <property type="entry name" value="SODIUM/POTASSIUM/CALCIUM EXCHANGER"/>
    <property type="match status" value="1"/>
</dbReference>
<dbReference type="Pfam" id="PF01699">
    <property type="entry name" value="Na_Ca_ex"/>
    <property type="match status" value="2"/>
</dbReference>
<evidence type="ECO:0000256" key="1">
    <source>
        <dbReference type="ARBA" id="ARBA00004141"/>
    </source>
</evidence>
<organism evidence="7 8">
    <name type="scientific">Candidatus Thermodesulfobacterium syntrophicum</name>
    <dbReference type="NCBI Taxonomy" id="3060442"/>
    <lineage>
        <taxon>Bacteria</taxon>
        <taxon>Pseudomonadati</taxon>
        <taxon>Thermodesulfobacteriota</taxon>
        <taxon>Thermodesulfobacteria</taxon>
        <taxon>Thermodesulfobacteriales</taxon>
        <taxon>Thermodesulfobacteriaceae</taxon>
        <taxon>Thermodesulfobacterium</taxon>
    </lineage>
</organism>
<comment type="subcellular location">
    <subcellularLocation>
        <location evidence="1">Membrane</location>
        <topology evidence="1">Multi-pass membrane protein</topology>
    </subcellularLocation>
</comment>
<dbReference type="GO" id="GO:0005262">
    <property type="term" value="F:calcium channel activity"/>
    <property type="evidence" value="ECO:0007669"/>
    <property type="project" value="TreeGrafter"/>
</dbReference>
<dbReference type="GO" id="GO:0005886">
    <property type="term" value="C:plasma membrane"/>
    <property type="evidence" value="ECO:0007669"/>
    <property type="project" value="TreeGrafter"/>
</dbReference>
<reference evidence="7" key="1">
    <citation type="submission" date="2022-11" db="EMBL/GenBank/DDBJ databases">
        <title>Candidatus Alkanophaga archaea from heated hydrothermal vent sediment oxidize petroleum alkanes.</title>
        <authorList>
            <person name="Zehnle H."/>
            <person name="Laso-Perez R."/>
            <person name="Lipp J."/>
            <person name="Teske A."/>
            <person name="Wegener G."/>
        </authorList>
    </citation>
    <scope>NUCLEOTIDE SEQUENCE</scope>
    <source>
        <strain evidence="7">MCA70</strain>
    </source>
</reference>
<feature type="transmembrane region" description="Helical" evidence="5">
    <location>
        <begin position="136"/>
        <end position="155"/>
    </location>
</feature>
<name>A0AAE3P5J4_9BACT</name>
<keyword evidence="4 5" id="KW-0472">Membrane</keyword>
<gene>
    <name evidence="7" type="ORF">OD816_001500</name>
</gene>
<dbReference type="GO" id="GO:0008273">
    <property type="term" value="F:calcium, potassium:sodium antiporter activity"/>
    <property type="evidence" value="ECO:0007669"/>
    <property type="project" value="TreeGrafter"/>
</dbReference>
<dbReference type="GO" id="GO:0006874">
    <property type="term" value="P:intracellular calcium ion homeostasis"/>
    <property type="evidence" value="ECO:0007669"/>
    <property type="project" value="TreeGrafter"/>
</dbReference>
<feature type="transmembrane region" description="Helical" evidence="5">
    <location>
        <begin position="308"/>
        <end position="331"/>
    </location>
</feature>
<comment type="caution">
    <text evidence="7">The sequence shown here is derived from an EMBL/GenBank/DDBJ whole genome shotgun (WGS) entry which is preliminary data.</text>
</comment>
<feature type="domain" description="Sodium/calcium exchanger membrane region" evidence="6">
    <location>
        <begin position="3"/>
        <end position="146"/>
    </location>
</feature>
<evidence type="ECO:0000313" key="7">
    <source>
        <dbReference type="EMBL" id="MDF2954255.1"/>
    </source>
</evidence>
<dbReference type="Gene3D" id="1.20.1420.30">
    <property type="entry name" value="NCX, central ion-binding region"/>
    <property type="match status" value="1"/>
</dbReference>
<feature type="transmembrane region" description="Helical" evidence="5">
    <location>
        <begin position="176"/>
        <end position="196"/>
    </location>
</feature>
<feature type="transmembrane region" description="Helical" evidence="5">
    <location>
        <begin position="245"/>
        <end position="263"/>
    </location>
</feature>
<feature type="transmembrane region" description="Helical" evidence="5">
    <location>
        <begin position="68"/>
        <end position="91"/>
    </location>
</feature>
<feature type="transmembrane region" description="Helical" evidence="5">
    <location>
        <begin position="103"/>
        <end position="124"/>
    </location>
</feature>
<dbReference type="AlphaFoldDB" id="A0AAE3P5J4"/>
<keyword evidence="2 5" id="KW-0812">Transmembrane</keyword>
<evidence type="ECO:0000256" key="3">
    <source>
        <dbReference type="ARBA" id="ARBA00022989"/>
    </source>
</evidence>
<dbReference type="InterPro" id="IPR044880">
    <property type="entry name" value="NCX_ion-bd_dom_sf"/>
</dbReference>
<feature type="transmembrane region" description="Helical" evidence="5">
    <location>
        <begin position="37"/>
        <end position="62"/>
    </location>
</feature>
<dbReference type="InterPro" id="IPR004837">
    <property type="entry name" value="NaCa_Exmemb"/>
</dbReference>
<feature type="domain" description="Sodium/calcium exchanger membrane region" evidence="6">
    <location>
        <begin position="188"/>
        <end position="329"/>
    </location>
</feature>
<keyword evidence="3 5" id="KW-1133">Transmembrane helix</keyword>
<evidence type="ECO:0000259" key="6">
    <source>
        <dbReference type="Pfam" id="PF01699"/>
    </source>
</evidence>
<feature type="transmembrane region" description="Helical" evidence="5">
    <location>
        <begin position="283"/>
        <end position="301"/>
    </location>
</feature>